<name>A0A7V8SXS9_9BACT</name>
<evidence type="ECO:0000313" key="2">
    <source>
        <dbReference type="EMBL" id="MBA0085997.1"/>
    </source>
</evidence>
<evidence type="ECO:0000259" key="1">
    <source>
        <dbReference type="Pfam" id="PF01526"/>
    </source>
</evidence>
<feature type="non-terminal residue" evidence="2">
    <location>
        <position position="434"/>
    </location>
</feature>
<dbReference type="GO" id="GO:0004803">
    <property type="term" value="F:transposase activity"/>
    <property type="evidence" value="ECO:0007669"/>
    <property type="project" value="InterPro"/>
</dbReference>
<comment type="caution">
    <text evidence="2">The sequence shown here is derived from an EMBL/GenBank/DDBJ whole genome shotgun (WGS) entry which is preliminary data.</text>
</comment>
<dbReference type="Pfam" id="PF01526">
    <property type="entry name" value="DDE_Tnp_Tn3"/>
    <property type="match status" value="1"/>
</dbReference>
<feature type="domain" description="Tn3 transposase DDE" evidence="1">
    <location>
        <begin position="98"/>
        <end position="434"/>
    </location>
</feature>
<dbReference type="AlphaFoldDB" id="A0A7V8SXS9"/>
<dbReference type="GO" id="GO:0006313">
    <property type="term" value="P:DNA transposition"/>
    <property type="evidence" value="ECO:0007669"/>
    <property type="project" value="InterPro"/>
</dbReference>
<organism evidence="2 3">
    <name type="scientific">Candidatus Acidiferrum panamense</name>
    <dbReference type="NCBI Taxonomy" id="2741543"/>
    <lineage>
        <taxon>Bacteria</taxon>
        <taxon>Pseudomonadati</taxon>
        <taxon>Acidobacteriota</taxon>
        <taxon>Terriglobia</taxon>
        <taxon>Candidatus Acidiferrales</taxon>
        <taxon>Candidatus Acidiferrum</taxon>
    </lineage>
</organism>
<protein>
    <submittedName>
        <fullName evidence="2">Transposase</fullName>
    </submittedName>
</protein>
<evidence type="ECO:0000313" key="3">
    <source>
        <dbReference type="Proteomes" id="UP000567293"/>
    </source>
</evidence>
<proteinExistence type="predicted"/>
<gene>
    <name evidence="2" type="ORF">HRJ53_13445</name>
</gene>
<dbReference type="EMBL" id="JACDQQ010001305">
    <property type="protein sequence ID" value="MBA0085997.1"/>
    <property type="molecule type" value="Genomic_DNA"/>
</dbReference>
<reference evidence="2" key="1">
    <citation type="submission" date="2020-06" db="EMBL/GenBank/DDBJ databases">
        <title>Legume-microbial interactions unlock mineral nutrients during tropical forest succession.</title>
        <authorList>
            <person name="Epihov D.Z."/>
        </authorList>
    </citation>
    <scope>NUCLEOTIDE SEQUENCE [LARGE SCALE GENOMIC DNA]</scope>
    <source>
        <strain evidence="2">Pan2503</strain>
    </source>
</reference>
<dbReference type="InterPro" id="IPR002513">
    <property type="entry name" value="Tn3_Tnp_DDE_dom"/>
</dbReference>
<keyword evidence="3" id="KW-1185">Reference proteome</keyword>
<sequence>MSFANLIYDPTRWQHERDLAYTDLALPQQPDDFITRLQQAFDAAAQEAARGLPGNDFVTIRHNRLHLKRRDALELPPRLQQLRRTIEGVLPLVRIETLLSQVDAWCDFTRVFRRPNERAARIPDFFTTLLATLIAHGTNLGMATMAHSVEGITVDMLQDMSQGCLREDTLNAANTILVNYHHQLPLSAVWGDGTVSSSDGQRFGLQASSLLGSLYPRYFGYYDKALTVYTHTSDQHSVLHTQVIACSVREAIYVLDGLLNNDTILRPTEHFVDQHGFTDQLFGLCHLLGFSLMPRLNVSKQTLYKLDRTKSYGALDDVITGTIDTEIIREQWDQLVRVVASLRNRTAPAHVVLRRLASSAPSDRLAKALTALGRALRSLYLFRYIQEEALRARMQLPLNRGEGRHQVARHLFFANQGAFQTGDYEEIMNKATCL</sequence>
<accession>A0A7V8SXS9</accession>
<dbReference type="Proteomes" id="UP000567293">
    <property type="component" value="Unassembled WGS sequence"/>
</dbReference>